<dbReference type="GO" id="GO:0016627">
    <property type="term" value="F:oxidoreductase activity, acting on the CH-CH group of donors"/>
    <property type="evidence" value="ECO:0007669"/>
    <property type="project" value="InterPro"/>
</dbReference>
<dbReference type="SUPFAM" id="SSF51395">
    <property type="entry name" value="FMN-linked oxidoreductases"/>
    <property type="match status" value="1"/>
</dbReference>
<dbReference type="AlphaFoldDB" id="X0WUZ5"/>
<feature type="domain" description="Dihydroorotate dehydrogenase catalytic" evidence="2">
    <location>
        <begin position="55"/>
        <end position="255"/>
    </location>
</feature>
<dbReference type="InterPro" id="IPR005720">
    <property type="entry name" value="Dihydroorotate_DH_cat"/>
</dbReference>
<keyword evidence="1" id="KW-0560">Oxidoreductase</keyword>
<organism evidence="3">
    <name type="scientific">marine sediment metagenome</name>
    <dbReference type="NCBI Taxonomy" id="412755"/>
    <lineage>
        <taxon>unclassified sequences</taxon>
        <taxon>metagenomes</taxon>
        <taxon>ecological metagenomes</taxon>
    </lineage>
</organism>
<gene>
    <name evidence="3" type="ORF">S01H1_55718</name>
</gene>
<accession>X0WUZ5</accession>
<protein>
    <recommendedName>
        <fullName evidence="2">Dihydroorotate dehydrogenase catalytic domain-containing protein</fullName>
    </recommendedName>
</protein>
<name>X0WUZ5_9ZZZZ</name>
<feature type="non-terminal residue" evidence="3">
    <location>
        <position position="255"/>
    </location>
</feature>
<dbReference type="PANTHER" id="PTHR43073">
    <property type="entry name" value="DIHYDROPYRIMIDINE DEHYDROGENASE [NADP(+)]"/>
    <property type="match status" value="1"/>
</dbReference>
<evidence type="ECO:0000259" key="2">
    <source>
        <dbReference type="Pfam" id="PF01180"/>
    </source>
</evidence>
<dbReference type="EMBL" id="BARS01036232">
    <property type="protein sequence ID" value="GAG27002.1"/>
    <property type="molecule type" value="Genomic_DNA"/>
</dbReference>
<dbReference type="Pfam" id="PF01180">
    <property type="entry name" value="DHO_dh"/>
    <property type="match status" value="1"/>
</dbReference>
<dbReference type="Gene3D" id="3.20.20.70">
    <property type="entry name" value="Aldolase class I"/>
    <property type="match status" value="1"/>
</dbReference>
<sequence length="255" mass="28096">MTIEQVERIQQCGWGGASLKLTIDPVPYINRRPRYGYYPDKNFLSFTAEKRLLLDELLELIEQGRKRAKDLVLFSNITYSGDKGIEGWVNMAKKCEEAGVHINELNMCCPNMSFNVELTGEDTGGPKTGASLGQNEQAIVAIVKAVREETSIPLFVKITAEGGRQAHVAKTAFQAGADACGGNANRLAIPPIDIDNPTKSMYYLQKEVGMACMNGEWLKPLALRDVYEMRKMCGPEVILTGTGGITTWQDAAEMI</sequence>
<dbReference type="InterPro" id="IPR013785">
    <property type="entry name" value="Aldolase_TIM"/>
</dbReference>
<evidence type="ECO:0000313" key="3">
    <source>
        <dbReference type="EMBL" id="GAG27002.1"/>
    </source>
</evidence>
<dbReference type="GO" id="GO:0005737">
    <property type="term" value="C:cytoplasm"/>
    <property type="evidence" value="ECO:0007669"/>
    <property type="project" value="InterPro"/>
</dbReference>
<proteinExistence type="predicted"/>
<comment type="caution">
    <text evidence="3">The sequence shown here is derived from an EMBL/GenBank/DDBJ whole genome shotgun (WGS) entry which is preliminary data.</text>
</comment>
<reference evidence="3" key="1">
    <citation type="journal article" date="2014" name="Front. Microbiol.">
        <title>High frequency of phylogenetically diverse reductive dehalogenase-homologous genes in deep subseafloor sedimentary metagenomes.</title>
        <authorList>
            <person name="Kawai M."/>
            <person name="Futagami T."/>
            <person name="Toyoda A."/>
            <person name="Takaki Y."/>
            <person name="Nishi S."/>
            <person name="Hori S."/>
            <person name="Arai W."/>
            <person name="Tsubouchi T."/>
            <person name="Morono Y."/>
            <person name="Uchiyama I."/>
            <person name="Ito T."/>
            <person name="Fujiyama A."/>
            <person name="Inagaki F."/>
            <person name="Takami H."/>
        </authorList>
    </citation>
    <scope>NUCLEOTIDE SEQUENCE</scope>
    <source>
        <strain evidence="3">Expedition CK06-06</strain>
    </source>
</reference>
<dbReference type="PANTHER" id="PTHR43073:SF2">
    <property type="entry name" value="DIHYDROPYRIMIDINE DEHYDROGENASE [NADP(+)]"/>
    <property type="match status" value="1"/>
</dbReference>
<evidence type="ECO:0000256" key="1">
    <source>
        <dbReference type="ARBA" id="ARBA00023002"/>
    </source>
</evidence>